<keyword evidence="1" id="KW-0812">Transmembrane</keyword>
<organism evidence="2 3">
    <name type="scientific">Flavobacterium terrigena</name>
    <dbReference type="NCBI Taxonomy" id="402734"/>
    <lineage>
        <taxon>Bacteria</taxon>
        <taxon>Pseudomonadati</taxon>
        <taxon>Bacteroidota</taxon>
        <taxon>Flavobacteriia</taxon>
        <taxon>Flavobacteriales</taxon>
        <taxon>Flavobacteriaceae</taxon>
        <taxon>Flavobacterium</taxon>
    </lineage>
</organism>
<evidence type="ECO:0000256" key="1">
    <source>
        <dbReference type="SAM" id="Phobius"/>
    </source>
</evidence>
<keyword evidence="1" id="KW-0472">Membrane</keyword>
<dbReference type="InterPro" id="IPR013879">
    <property type="entry name" value="DUF1761"/>
</dbReference>
<accession>A0A1H6WUZ1</accession>
<reference evidence="3" key="1">
    <citation type="submission" date="2016-10" db="EMBL/GenBank/DDBJ databases">
        <authorList>
            <person name="Varghese N."/>
            <person name="Submissions S."/>
        </authorList>
    </citation>
    <scope>NUCLEOTIDE SEQUENCE [LARGE SCALE GENOMIC DNA]</scope>
    <source>
        <strain evidence="3">DSM 17934</strain>
    </source>
</reference>
<feature type="transmembrane region" description="Helical" evidence="1">
    <location>
        <begin position="6"/>
        <end position="23"/>
    </location>
</feature>
<sequence length="162" mass="18126">MDFNFYAILAATLVSLVVGFIWYNPKVFGTIWMNETGMTEEKAQQGNMIKIFGLTIVYSFLISFMLSGMVIHQFGAMGMIGGDPSKIDPASSYFAFMTEYGDAFRSFQHGALHGFITGLLFVMPITAINSLFEQKSWKYILVTSGFWMVTLTIMGAIICGWK</sequence>
<gene>
    <name evidence="2" type="ORF">SAMN05660918_2595</name>
</gene>
<dbReference type="Pfam" id="PF08570">
    <property type="entry name" value="DUF1761"/>
    <property type="match status" value="1"/>
</dbReference>
<evidence type="ECO:0008006" key="4">
    <source>
        <dbReference type="Google" id="ProtNLM"/>
    </source>
</evidence>
<keyword evidence="1" id="KW-1133">Transmembrane helix</keyword>
<evidence type="ECO:0000313" key="3">
    <source>
        <dbReference type="Proteomes" id="UP000199702"/>
    </source>
</evidence>
<feature type="transmembrane region" description="Helical" evidence="1">
    <location>
        <begin position="139"/>
        <end position="158"/>
    </location>
</feature>
<dbReference type="AlphaFoldDB" id="A0A1H6WUZ1"/>
<name>A0A1H6WUZ1_9FLAO</name>
<dbReference type="STRING" id="402734.SAMN05660918_2595"/>
<dbReference type="OrthoDB" id="333057at2"/>
<evidence type="ECO:0000313" key="2">
    <source>
        <dbReference type="EMBL" id="SEJ19134.1"/>
    </source>
</evidence>
<protein>
    <recommendedName>
        <fullName evidence="4">DUF1761 domain-containing protein</fullName>
    </recommendedName>
</protein>
<dbReference type="Proteomes" id="UP000199702">
    <property type="component" value="Unassembled WGS sequence"/>
</dbReference>
<dbReference type="RefSeq" id="WP_091314442.1">
    <property type="nucleotide sequence ID" value="NZ_CBCSJU010000003.1"/>
</dbReference>
<feature type="transmembrane region" description="Helical" evidence="1">
    <location>
        <begin position="111"/>
        <end position="132"/>
    </location>
</feature>
<feature type="transmembrane region" description="Helical" evidence="1">
    <location>
        <begin position="51"/>
        <end position="71"/>
    </location>
</feature>
<dbReference type="EMBL" id="FNYA01000007">
    <property type="protein sequence ID" value="SEJ19134.1"/>
    <property type="molecule type" value="Genomic_DNA"/>
</dbReference>
<keyword evidence="3" id="KW-1185">Reference proteome</keyword>
<proteinExistence type="predicted"/>